<feature type="transmembrane region" description="Helical" evidence="1">
    <location>
        <begin position="6"/>
        <end position="27"/>
    </location>
</feature>
<evidence type="ECO:0000313" key="3">
    <source>
        <dbReference type="EMBL" id="GAJ13574.1"/>
    </source>
</evidence>
<proteinExistence type="predicted"/>
<evidence type="ECO:0000256" key="1">
    <source>
        <dbReference type="SAM" id="Phobius"/>
    </source>
</evidence>
<name>X1JLZ5_9ZZZZ</name>
<comment type="caution">
    <text evidence="2">The sequence shown here is derived from an EMBL/GenBank/DDBJ whole genome shotgun (WGS) entry which is preliminary data.</text>
</comment>
<sequence>MEMYIGGLVYSAPALVGWIVAVVLAAIMLRRGGARAERFLLVGACLMLLASILVIPTAMWLRPIREMTNVQTTFWFSIFGLIRGVIHLAGIICLVYAFWVKFKPGIRR</sequence>
<keyword evidence="1" id="KW-0812">Transmembrane</keyword>
<dbReference type="EMBL" id="BARW01027180">
    <property type="protein sequence ID" value="GAJ13574.1"/>
    <property type="molecule type" value="Genomic_DNA"/>
</dbReference>
<feature type="transmembrane region" description="Helical" evidence="1">
    <location>
        <begin position="73"/>
        <end position="99"/>
    </location>
</feature>
<dbReference type="AlphaFoldDB" id="X1JLZ5"/>
<organism evidence="2">
    <name type="scientific">marine sediment metagenome</name>
    <dbReference type="NCBI Taxonomy" id="412755"/>
    <lineage>
        <taxon>unclassified sequences</taxon>
        <taxon>metagenomes</taxon>
        <taxon>ecological metagenomes</taxon>
    </lineage>
</organism>
<dbReference type="EMBL" id="BARU01039273">
    <property type="protein sequence ID" value="GAH79289.1"/>
    <property type="molecule type" value="Genomic_DNA"/>
</dbReference>
<accession>X1JLZ5</accession>
<feature type="transmembrane region" description="Helical" evidence="1">
    <location>
        <begin position="39"/>
        <end position="61"/>
    </location>
</feature>
<protein>
    <submittedName>
        <fullName evidence="2">Uncharacterized protein</fullName>
    </submittedName>
</protein>
<reference evidence="2" key="1">
    <citation type="journal article" date="2014" name="Front. Microbiol.">
        <title>High frequency of phylogenetically diverse reductive dehalogenase-homologous genes in deep subseafloor sedimentary metagenomes.</title>
        <authorList>
            <person name="Kawai M."/>
            <person name="Futagami T."/>
            <person name="Toyoda A."/>
            <person name="Takaki Y."/>
            <person name="Nishi S."/>
            <person name="Hori S."/>
            <person name="Arai W."/>
            <person name="Tsubouchi T."/>
            <person name="Morono Y."/>
            <person name="Uchiyama I."/>
            <person name="Ito T."/>
            <person name="Fujiyama A."/>
            <person name="Inagaki F."/>
            <person name="Takami H."/>
        </authorList>
    </citation>
    <scope>NUCLEOTIDE SEQUENCE</scope>
    <source>
        <strain evidence="2">Expedition CK06-06</strain>
    </source>
</reference>
<keyword evidence="1" id="KW-0472">Membrane</keyword>
<keyword evidence="1" id="KW-1133">Transmembrane helix</keyword>
<gene>
    <name evidence="2" type="ORF">S03H2_60894</name>
    <name evidence="3" type="ORF">S12H4_44155</name>
</gene>
<evidence type="ECO:0000313" key="2">
    <source>
        <dbReference type="EMBL" id="GAH79289.1"/>
    </source>
</evidence>